<proteinExistence type="predicted"/>
<reference evidence="2 3" key="1">
    <citation type="journal article" date="2011" name="Stand. Genomic Sci.">
        <title>Complete genome sequence of Rhodospirillum rubrum type strain (S1).</title>
        <authorList>
            <person name="Munk A.C."/>
            <person name="Copeland A."/>
            <person name="Lucas S."/>
            <person name="Lapidus A."/>
            <person name="Del Rio T.G."/>
            <person name="Barry K."/>
            <person name="Detter J.C."/>
            <person name="Hammon N."/>
            <person name="Israni S."/>
            <person name="Pitluck S."/>
            <person name="Brettin T."/>
            <person name="Bruce D."/>
            <person name="Han C."/>
            <person name="Tapia R."/>
            <person name="Gilna P."/>
            <person name="Schmutz J."/>
            <person name="Larimer F."/>
            <person name="Land M."/>
            <person name="Kyrpides N.C."/>
            <person name="Mavromatis K."/>
            <person name="Richardson P."/>
            <person name="Rohde M."/>
            <person name="Goker M."/>
            <person name="Klenk H.P."/>
            <person name="Zhang Y."/>
            <person name="Roberts G.P."/>
            <person name="Reslewic S."/>
            <person name="Schwartz D.C."/>
        </authorList>
    </citation>
    <scope>NUCLEOTIDE SEQUENCE [LARGE SCALE GENOMIC DNA]</scope>
    <source>
        <strain evidence="3">ATCC 11170 / ATH 1.1.1 / DSM 467 / LMG 4362 / NCIMB 8255 / S1</strain>
    </source>
</reference>
<dbReference type="AlphaFoldDB" id="Q2RXD8"/>
<protein>
    <recommendedName>
        <fullName evidence="1">RES domain-containing protein</fullName>
    </recommendedName>
</protein>
<keyword evidence="3" id="KW-1185">Reference proteome</keyword>
<dbReference type="STRING" id="269796.Rru_A0402"/>
<evidence type="ECO:0000313" key="3">
    <source>
        <dbReference type="Proteomes" id="UP000001929"/>
    </source>
</evidence>
<dbReference type="eggNOG" id="ENOG502ZCAK">
    <property type="taxonomic scope" value="Bacteria"/>
</dbReference>
<name>Q2RXD8_RHORT</name>
<dbReference type="SMART" id="SM00953">
    <property type="entry name" value="RES"/>
    <property type="match status" value="1"/>
</dbReference>
<dbReference type="KEGG" id="rru:Rru_A0402"/>
<evidence type="ECO:0000259" key="1">
    <source>
        <dbReference type="SMART" id="SM00953"/>
    </source>
</evidence>
<organism evidence="2 3">
    <name type="scientific">Rhodospirillum rubrum (strain ATCC 11170 / ATH 1.1.1 / DSM 467 / LMG 4362 / NCIMB 8255 / S1)</name>
    <dbReference type="NCBI Taxonomy" id="269796"/>
    <lineage>
        <taxon>Bacteria</taxon>
        <taxon>Pseudomonadati</taxon>
        <taxon>Pseudomonadota</taxon>
        <taxon>Alphaproteobacteria</taxon>
        <taxon>Rhodospirillales</taxon>
        <taxon>Rhodospirillaceae</taxon>
        <taxon>Rhodospirillum</taxon>
    </lineage>
</organism>
<dbReference type="HOGENOM" id="CLU_115405_0_0_5"/>
<dbReference type="EMBL" id="CP000230">
    <property type="protein sequence ID" value="ABC21207.1"/>
    <property type="molecule type" value="Genomic_DNA"/>
</dbReference>
<accession>Q2RXD8</accession>
<dbReference type="Proteomes" id="UP000001929">
    <property type="component" value="Chromosome"/>
</dbReference>
<dbReference type="Pfam" id="PF08808">
    <property type="entry name" value="RES"/>
    <property type="match status" value="1"/>
</dbReference>
<sequence>MTSSPHPLSSAPLVTTTFAVGRVWHHVFQGLYPDPLGFGTAPSRFSDPRKTVQTRFGVYYAGGSFESAVLETLVRDRKNLNPGLLLVSAAELEAFVHVPVLVAAPLTLVDLRGGNPIVMGVPTDAVRARSHRLGQRLSRVLYDHPLQPDGLCYPSRLNGDDVIAVYDRAIPKLSAGPRRPLSACPEIAPVLDRYRIALL</sequence>
<evidence type="ECO:0000313" key="2">
    <source>
        <dbReference type="EMBL" id="ABC21207.1"/>
    </source>
</evidence>
<feature type="domain" description="RES" evidence="1">
    <location>
        <begin position="34"/>
        <end position="177"/>
    </location>
</feature>
<gene>
    <name evidence="2" type="ordered locus">Rru_A0402</name>
</gene>
<dbReference type="EnsemblBacteria" id="ABC21207">
    <property type="protein sequence ID" value="ABC21207"/>
    <property type="gene ID" value="Rru_A0402"/>
</dbReference>
<dbReference type="InterPro" id="IPR014914">
    <property type="entry name" value="RES_dom"/>
</dbReference>